<sequence>MHLFSVLTLALPAALAMPNPILEERQLSYQQGAVYHHNLHRANHSAPDLQWDSAIAATALKIAKSCNFAHQMNEDGGGYGQNLAAGIPATNITYVVTDMWYNSEAPSYLPSYYGTEPASSEFGKYGHFSQVVWKGTTRLGCATKDCSASGLKGVGKNVPPVLTVCNYKGPGNYLGQFKDNVLKPLNKPTVNWSAVP</sequence>
<evidence type="ECO:0000259" key="2">
    <source>
        <dbReference type="SMART" id="SM00198"/>
    </source>
</evidence>
<evidence type="ECO:0000313" key="3">
    <source>
        <dbReference type="EMBL" id="KAK4497778.1"/>
    </source>
</evidence>
<dbReference type="SMART" id="SM00198">
    <property type="entry name" value="SCP"/>
    <property type="match status" value="1"/>
</dbReference>
<dbReference type="Proteomes" id="UP001305779">
    <property type="component" value="Unassembled WGS sequence"/>
</dbReference>
<keyword evidence="4" id="KW-1185">Reference proteome</keyword>
<dbReference type="EMBL" id="JAXOVC010000008">
    <property type="protein sequence ID" value="KAK4497778.1"/>
    <property type="molecule type" value="Genomic_DNA"/>
</dbReference>
<dbReference type="PRINTS" id="PR00837">
    <property type="entry name" value="V5TPXLIKE"/>
</dbReference>
<dbReference type="SUPFAM" id="SSF55797">
    <property type="entry name" value="PR-1-like"/>
    <property type="match status" value="1"/>
</dbReference>
<comment type="caution">
    <text evidence="3">The sequence shown here is derived from an EMBL/GenBank/DDBJ whole genome shotgun (WGS) entry which is preliminary data.</text>
</comment>
<dbReference type="PROSITE" id="PS01009">
    <property type="entry name" value="CRISP_1"/>
    <property type="match status" value="1"/>
</dbReference>
<gene>
    <name evidence="3" type="ORF">PRZ48_010431</name>
</gene>
<feature type="chain" id="PRO_5047247533" description="SCP domain-containing protein" evidence="1">
    <location>
        <begin position="17"/>
        <end position="196"/>
    </location>
</feature>
<protein>
    <recommendedName>
        <fullName evidence="2">SCP domain-containing protein</fullName>
    </recommendedName>
</protein>
<evidence type="ECO:0000313" key="4">
    <source>
        <dbReference type="Proteomes" id="UP001305779"/>
    </source>
</evidence>
<name>A0ABR0E8L7_ZASCE</name>
<dbReference type="Gene3D" id="3.40.33.10">
    <property type="entry name" value="CAP"/>
    <property type="match status" value="1"/>
</dbReference>
<dbReference type="Pfam" id="PF00188">
    <property type="entry name" value="CAP"/>
    <property type="match status" value="1"/>
</dbReference>
<dbReference type="PANTHER" id="PTHR10334">
    <property type="entry name" value="CYSTEINE-RICH SECRETORY PROTEIN-RELATED"/>
    <property type="match status" value="1"/>
</dbReference>
<dbReference type="InterPro" id="IPR014044">
    <property type="entry name" value="CAP_dom"/>
</dbReference>
<feature type="domain" description="SCP" evidence="2">
    <location>
        <begin position="28"/>
        <end position="175"/>
    </location>
</feature>
<keyword evidence="1" id="KW-0732">Signal</keyword>
<accession>A0ABR0E8L7</accession>
<evidence type="ECO:0000256" key="1">
    <source>
        <dbReference type="SAM" id="SignalP"/>
    </source>
</evidence>
<reference evidence="3 4" key="1">
    <citation type="journal article" date="2023" name="G3 (Bethesda)">
        <title>A chromosome-level genome assembly of Zasmidium syzygii isolated from banana leaves.</title>
        <authorList>
            <person name="van Westerhoven A.C."/>
            <person name="Mehrabi R."/>
            <person name="Talebi R."/>
            <person name="Steentjes M.B.F."/>
            <person name="Corcolon B."/>
            <person name="Chong P.A."/>
            <person name="Kema G.H.J."/>
            <person name="Seidl M.F."/>
        </authorList>
    </citation>
    <scope>NUCLEOTIDE SEQUENCE [LARGE SCALE GENOMIC DNA]</scope>
    <source>
        <strain evidence="3 4">P124</strain>
    </source>
</reference>
<feature type="signal peptide" evidence="1">
    <location>
        <begin position="1"/>
        <end position="16"/>
    </location>
</feature>
<dbReference type="InterPro" id="IPR018244">
    <property type="entry name" value="Allrgn_V5/Tpx1_CS"/>
</dbReference>
<organism evidence="3 4">
    <name type="scientific">Zasmidium cellare</name>
    <name type="common">Wine cellar mold</name>
    <name type="synonym">Racodium cellare</name>
    <dbReference type="NCBI Taxonomy" id="395010"/>
    <lineage>
        <taxon>Eukaryota</taxon>
        <taxon>Fungi</taxon>
        <taxon>Dikarya</taxon>
        <taxon>Ascomycota</taxon>
        <taxon>Pezizomycotina</taxon>
        <taxon>Dothideomycetes</taxon>
        <taxon>Dothideomycetidae</taxon>
        <taxon>Mycosphaerellales</taxon>
        <taxon>Mycosphaerellaceae</taxon>
        <taxon>Zasmidium</taxon>
    </lineage>
</organism>
<proteinExistence type="predicted"/>
<dbReference type="InterPro" id="IPR001283">
    <property type="entry name" value="CRISP-related"/>
</dbReference>
<dbReference type="InterPro" id="IPR035940">
    <property type="entry name" value="CAP_sf"/>
</dbReference>